<sequence>MQHMYLLIVGDYIIWVRLIIQNIDNDNVPAALAVTEGLHRRPRVPDPALPLRPTIVLWKLADLKFYAACSLQKKTDFGPVFNATVTIGCCGTIINSRF</sequence>
<dbReference type="WBParaSite" id="nRc.2.0.1.t13282-RA">
    <property type="protein sequence ID" value="nRc.2.0.1.t13282-RA"/>
    <property type="gene ID" value="nRc.2.0.1.g13282"/>
</dbReference>
<reference evidence="2" key="1">
    <citation type="submission" date="2022-11" db="UniProtKB">
        <authorList>
            <consortium name="WormBaseParasite"/>
        </authorList>
    </citation>
    <scope>IDENTIFICATION</scope>
</reference>
<dbReference type="AlphaFoldDB" id="A0A915IIT0"/>
<protein>
    <submittedName>
        <fullName evidence="2">Uncharacterized protein</fullName>
    </submittedName>
</protein>
<evidence type="ECO:0000313" key="2">
    <source>
        <dbReference type="WBParaSite" id="nRc.2.0.1.t13282-RA"/>
    </source>
</evidence>
<proteinExistence type="predicted"/>
<name>A0A915IIT0_ROMCU</name>
<dbReference type="Proteomes" id="UP000887565">
    <property type="component" value="Unplaced"/>
</dbReference>
<organism evidence="1 2">
    <name type="scientific">Romanomermis culicivorax</name>
    <name type="common">Nematode worm</name>
    <dbReference type="NCBI Taxonomy" id="13658"/>
    <lineage>
        <taxon>Eukaryota</taxon>
        <taxon>Metazoa</taxon>
        <taxon>Ecdysozoa</taxon>
        <taxon>Nematoda</taxon>
        <taxon>Enoplea</taxon>
        <taxon>Dorylaimia</taxon>
        <taxon>Mermithida</taxon>
        <taxon>Mermithoidea</taxon>
        <taxon>Mermithidae</taxon>
        <taxon>Romanomermis</taxon>
    </lineage>
</organism>
<accession>A0A915IIT0</accession>
<keyword evidence="1" id="KW-1185">Reference proteome</keyword>
<evidence type="ECO:0000313" key="1">
    <source>
        <dbReference type="Proteomes" id="UP000887565"/>
    </source>
</evidence>